<dbReference type="InterPro" id="IPR011055">
    <property type="entry name" value="Dup_hybrid_motif"/>
</dbReference>
<evidence type="ECO:0000256" key="1">
    <source>
        <dbReference type="SAM" id="SignalP"/>
    </source>
</evidence>
<dbReference type="Pfam" id="PF01551">
    <property type="entry name" value="Peptidase_M23"/>
    <property type="match status" value="1"/>
</dbReference>
<reference evidence="3 4" key="1">
    <citation type="submission" date="2016-11" db="EMBL/GenBank/DDBJ databases">
        <authorList>
            <person name="Jaros S."/>
            <person name="Januszkiewicz K."/>
            <person name="Wedrychowicz H."/>
        </authorList>
    </citation>
    <scope>NUCLEOTIDE SEQUENCE [LARGE SCALE GENOMIC DNA]</scope>
    <source>
        <strain evidence="3 4">DSM 29431</strain>
    </source>
</reference>
<feature type="domain" description="M23ase beta-sheet core" evidence="2">
    <location>
        <begin position="151"/>
        <end position="252"/>
    </location>
</feature>
<feature type="signal peptide" evidence="1">
    <location>
        <begin position="1"/>
        <end position="24"/>
    </location>
</feature>
<accession>A0A1M5XEX4</accession>
<protein>
    <submittedName>
        <fullName evidence="3">Peptidase family M23</fullName>
    </submittedName>
</protein>
<sequence length="283" mass="30945">MKTIWLIVFATLVAWALPANQATADVTCDEDFGMVCIETVTNDAQITFIAENRHALLPVTVDVEMNLQNLRLAGGGSGPFVLQGREKVQLFTLTTASQGGWSYRYTFSWSRGDITARHDDSYRYRLPYGSDQSFPVGQSCNGRFSHIGPQKYAMDFDMPVGTPILATREGRVVAVKEDSNRGGPSRSYENDGNYVIVAHGDRTLAQYFHLRQNGIAVQLGDTVRRGQLLGYSGNTGRSTGPHLHFEVIKGARGVESETVPVRFATSAGPVQCPRQGSALKAVP</sequence>
<evidence type="ECO:0000259" key="2">
    <source>
        <dbReference type="Pfam" id="PF01551"/>
    </source>
</evidence>
<dbReference type="InterPro" id="IPR050570">
    <property type="entry name" value="Cell_wall_metabolism_enzyme"/>
</dbReference>
<proteinExistence type="predicted"/>
<dbReference type="InterPro" id="IPR016047">
    <property type="entry name" value="M23ase_b-sheet_dom"/>
</dbReference>
<gene>
    <name evidence="3" type="ORF">SAMN05443551_3904</name>
</gene>
<dbReference type="CDD" id="cd12797">
    <property type="entry name" value="M23_peptidase"/>
    <property type="match status" value="1"/>
</dbReference>
<dbReference type="PANTHER" id="PTHR21666:SF270">
    <property type="entry name" value="MUREIN HYDROLASE ACTIVATOR ENVC"/>
    <property type="match status" value="1"/>
</dbReference>
<name>A0A1M5XEX4_9RHOB</name>
<dbReference type="PANTHER" id="PTHR21666">
    <property type="entry name" value="PEPTIDASE-RELATED"/>
    <property type="match status" value="1"/>
</dbReference>
<dbReference type="RefSeq" id="WP_072779767.1">
    <property type="nucleotide sequence ID" value="NZ_FQXC01000006.1"/>
</dbReference>
<evidence type="ECO:0000313" key="3">
    <source>
        <dbReference type="EMBL" id="SHH98370.1"/>
    </source>
</evidence>
<evidence type="ECO:0000313" key="4">
    <source>
        <dbReference type="Proteomes" id="UP000184221"/>
    </source>
</evidence>
<organism evidence="3 4">
    <name type="scientific">Marivita hallyeonensis</name>
    <dbReference type="NCBI Taxonomy" id="996342"/>
    <lineage>
        <taxon>Bacteria</taxon>
        <taxon>Pseudomonadati</taxon>
        <taxon>Pseudomonadota</taxon>
        <taxon>Alphaproteobacteria</taxon>
        <taxon>Rhodobacterales</taxon>
        <taxon>Roseobacteraceae</taxon>
        <taxon>Marivita</taxon>
    </lineage>
</organism>
<dbReference type="EMBL" id="FQXC01000006">
    <property type="protein sequence ID" value="SHH98370.1"/>
    <property type="molecule type" value="Genomic_DNA"/>
</dbReference>
<dbReference type="SUPFAM" id="SSF51261">
    <property type="entry name" value="Duplicated hybrid motif"/>
    <property type="match status" value="1"/>
</dbReference>
<dbReference type="Gene3D" id="2.70.70.10">
    <property type="entry name" value="Glucose Permease (Domain IIA)"/>
    <property type="match status" value="1"/>
</dbReference>
<dbReference type="AlphaFoldDB" id="A0A1M5XEX4"/>
<feature type="chain" id="PRO_5012793587" evidence="1">
    <location>
        <begin position="25"/>
        <end position="283"/>
    </location>
</feature>
<dbReference type="Proteomes" id="UP000184221">
    <property type="component" value="Unassembled WGS sequence"/>
</dbReference>
<keyword evidence="4" id="KW-1185">Reference proteome</keyword>
<keyword evidence="1" id="KW-0732">Signal</keyword>
<dbReference type="GO" id="GO:0004222">
    <property type="term" value="F:metalloendopeptidase activity"/>
    <property type="evidence" value="ECO:0007669"/>
    <property type="project" value="TreeGrafter"/>
</dbReference>
<dbReference type="STRING" id="996342.SAMN05443551_3904"/>